<evidence type="ECO:0000259" key="7">
    <source>
        <dbReference type="Pfam" id="PF20684"/>
    </source>
</evidence>
<feature type="transmembrane region" description="Helical" evidence="6">
    <location>
        <begin position="52"/>
        <end position="75"/>
    </location>
</feature>
<name>A0A4U0UB20_9PEZI</name>
<feature type="transmembrane region" description="Helical" evidence="6">
    <location>
        <begin position="12"/>
        <end position="32"/>
    </location>
</feature>
<feature type="transmembrane region" description="Helical" evidence="6">
    <location>
        <begin position="169"/>
        <end position="193"/>
    </location>
</feature>
<comment type="similarity">
    <text evidence="5">Belongs to the SAT4 family.</text>
</comment>
<evidence type="ECO:0000256" key="5">
    <source>
        <dbReference type="ARBA" id="ARBA00038359"/>
    </source>
</evidence>
<comment type="caution">
    <text evidence="8">The sequence shown here is derived from an EMBL/GenBank/DDBJ whole genome shotgun (WGS) entry which is preliminary data.</text>
</comment>
<feature type="domain" description="Rhodopsin" evidence="7">
    <location>
        <begin position="3"/>
        <end position="238"/>
    </location>
</feature>
<keyword evidence="4 6" id="KW-0472">Membrane</keyword>
<evidence type="ECO:0000256" key="6">
    <source>
        <dbReference type="SAM" id="Phobius"/>
    </source>
</evidence>
<dbReference type="PANTHER" id="PTHR33048">
    <property type="entry name" value="PTH11-LIKE INTEGRAL MEMBRANE PROTEIN (AFU_ORTHOLOGUE AFUA_5G11245)"/>
    <property type="match status" value="1"/>
</dbReference>
<gene>
    <name evidence="8" type="ORF">B0A50_01744</name>
</gene>
<dbReference type="EMBL" id="NAJL01000007">
    <property type="protein sequence ID" value="TKA31666.1"/>
    <property type="molecule type" value="Genomic_DNA"/>
</dbReference>
<dbReference type="InterPro" id="IPR052337">
    <property type="entry name" value="SAT4-like"/>
</dbReference>
<dbReference type="GO" id="GO:0016020">
    <property type="term" value="C:membrane"/>
    <property type="evidence" value="ECO:0007669"/>
    <property type="project" value="UniProtKB-SubCell"/>
</dbReference>
<evidence type="ECO:0000313" key="9">
    <source>
        <dbReference type="Proteomes" id="UP000308549"/>
    </source>
</evidence>
<proteinExistence type="inferred from homology"/>
<feature type="transmembrane region" description="Helical" evidence="6">
    <location>
        <begin position="129"/>
        <end position="157"/>
    </location>
</feature>
<dbReference type="AlphaFoldDB" id="A0A4U0UB20"/>
<feature type="transmembrane region" description="Helical" evidence="6">
    <location>
        <begin position="213"/>
        <end position="233"/>
    </location>
</feature>
<evidence type="ECO:0000256" key="1">
    <source>
        <dbReference type="ARBA" id="ARBA00004141"/>
    </source>
</evidence>
<keyword evidence="3 6" id="KW-1133">Transmembrane helix</keyword>
<dbReference type="Pfam" id="PF20684">
    <property type="entry name" value="Fung_rhodopsin"/>
    <property type="match status" value="1"/>
</dbReference>
<dbReference type="Proteomes" id="UP000308549">
    <property type="component" value="Unassembled WGS sequence"/>
</dbReference>
<evidence type="ECO:0000313" key="8">
    <source>
        <dbReference type="EMBL" id="TKA31666.1"/>
    </source>
</evidence>
<organism evidence="8 9">
    <name type="scientific">Salinomyces thailandicus</name>
    <dbReference type="NCBI Taxonomy" id="706561"/>
    <lineage>
        <taxon>Eukaryota</taxon>
        <taxon>Fungi</taxon>
        <taxon>Dikarya</taxon>
        <taxon>Ascomycota</taxon>
        <taxon>Pezizomycotina</taxon>
        <taxon>Dothideomycetes</taxon>
        <taxon>Dothideomycetidae</taxon>
        <taxon>Mycosphaerellales</taxon>
        <taxon>Teratosphaeriaceae</taxon>
        <taxon>Salinomyces</taxon>
    </lineage>
</organism>
<reference evidence="8 9" key="1">
    <citation type="submission" date="2017-03" db="EMBL/GenBank/DDBJ databases">
        <title>Genomes of endolithic fungi from Antarctica.</title>
        <authorList>
            <person name="Coleine C."/>
            <person name="Masonjones S."/>
            <person name="Stajich J.E."/>
        </authorList>
    </citation>
    <scope>NUCLEOTIDE SEQUENCE [LARGE SCALE GENOMIC DNA]</scope>
    <source>
        <strain evidence="8 9">CCFEE 6315</strain>
    </source>
</reference>
<dbReference type="PANTHER" id="PTHR33048:SF96">
    <property type="entry name" value="INTEGRAL MEMBRANE PROTEIN"/>
    <property type="match status" value="1"/>
</dbReference>
<dbReference type="OrthoDB" id="3923077at2759"/>
<keyword evidence="2 6" id="KW-0812">Transmembrane</keyword>
<comment type="subcellular location">
    <subcellularLocation>
        <location evidence="1">Membrane</location>
        <topology evidence="1">Multi-pass membrane protein</topology>
    </subcellularLocation>
</comment>
<accession>A0A4U0UB20</accession>
<evidence type="ECO:0000256" key="4">
    <source>
        <dbReference type="ARBA" id="ARBA00023136"/>
    </source>
</evidence>
<protein>
    <recommendedName>
        <fullName evidence="7">Rhodopsin domain-containing protein</fullName>
    </recommendedName>
</protein>
<evidence type="ECO:0000256" key="3">
    <source>
        <dbReference type="ARBA" id="ARBA00022989"/>
    </source>
</evidence>
<dbReference type="InterPro" id="IPR049326">
    <property type="entry name" value="Rhodopsin_dom_fungi"/>
</dbReference>
<sequence>MLRSFGRDDWAMLITQMAFTIYLICQFGGVYYGTGKHLNELEPWAAERALAFWFFCEVWYTISTVALKVAIGLFLLRVATNRIHIWIIRVIMSVTVVCGGGFCLIVLLHCWPMDSWWTLDPNDGRCLSWHYVGGFTYTISGLNVMADWVFGILPAFIVRDLVMSRRQKVIVAAILAFAAVGSTATIVRLPTIHTLSESSLGRNGDFLYDTVGVAFWTTVEVGIGITAGCIATLRPLLQLVFSKAGIQSSRCKTPSCGLRPGLRDTVMLPLDFLKPGQGVITTITGRRDDVENQIWQSRGSSHERLTSEGETITRQVVIEYKGDEDKVVHLSAITEK</sequence>
<evidence type="ECO:0000256" key="2">
    <source>
        <dbReference type="ARBA" id="ARBA00022692"/>
    </source>
</evidence>
<feature type="transmembrane region" description="Helical" evidence="6">
    <location>
        <begin position="87"/>
        <end position="109"/>
    </location>
</feature>
<keyword evidence="9" id="KW-1185">Reference proteome</keyword>